<proteinExistence type="predicted"/>
<name>A0ABU2ZKW0_9ALTE</name>
<dbReference type="Proteomes" id="UP001253545">
    <property type="component" value="Unassembled WGS sequence"/>
</dbReference>
<sequence>MRILMLIFILLFSFQTIGENKIYKTVHADGTVTYSDQPSEGAIEITLHVNTSTINSNNARPTPQVQVTQKQSAQYTLSIVSPEADATIRNNNGTIKIAASIAPAVNGLFELSINQQTHRSASGLFTLVNMDRGSYSYSIKFIGTSGKVIASSEARELHLHKASVLINNSRNNP</sequence>
<organism evidence="2 3">
    <name type="scientific">Glaciecola petra</name>
    <dbReference type="NCBI Taxonomy" id="3075602"/>
    <lineage>
        <taxon>Bacteria</taxon>
        <taxon>Pseudomonadati</taxon>
        <taxon>Pseudomonadota</taxon>
        <taxon>Gammaproteobacteria</taxon>
        <taxon>Alteromonadales</taxon>
        <taxon>Alteromonadaceae</taxon>
        <taxon>Glaciecola</taxon>
    </lineage>
</organism>
<dbReference type="Pfam" id="PF13511">
    <property type="entry name" value="DUF4124"/>
    <property type="match status" value="1"/>
</dbReference>
<comment type="caution">
    <text evidence="2">The sequence shown here is derived from an EMBL/GenBank/DDBJ whole genome shotgun (WGS) entry which is preliminary data.</text>
</comment>
<evidence type="ECO:0000313" key="2">
    <source>
        <dbReference type="EMBL" id="MDT0593251.1"/>
    </source>
</evidence>
<gene>
    <name evidence="2" type="ORF">RM552_00160</name>
</gene>
<evidence type="ECO:0000259" key="1">
    <source>
        <dbReference type="Pfam" id="PF13511"/>
    </source>
</evidence>
<keyword evidence="3" id="KW-1185">Reference proteome</keyword>
<dbReference type="InterPro" id="IPR025392">
    <property type="entry name" value="DUF4124"/>
</dbReference>
<accession>A0ABU2ZKW0</accession>
<evidence type="ECO:0000313" key="3">
    <source>
        <dbReference type="Proteomes" id="UP001253545"/>
    </source>
</evidence>
<reference evidence="2 3" key="1">
    <citation type="submission" date="2023-09" db="EMBL/GenBank/DDBJ databases">
        <authorList>
            <person name="Rey-Velasco X."/>
        </authorList>
    </citation>
    <scope>NUCLEOTIDE SEQUENCE [LARGE SCALE GENOMIC DNA]</scope>
    <source>
        <strain evidence="2 3">P117</strain>
    </source>
</reference>
<dbReference type="RefSeq" id="WP_311366777.1">
    <property type="nucleotide sequence ID" value="NZ_JAVRHX010000001.1"/>
</dbReference>
<dbReference type="EMBL" id="JAVRHX010000001">
    <property type="protein sequence ID" value="MDT0593251.1"/>
    <property type="molecule type" value="Genomic_DNA"/>
</dbReference>
<feature type="domain" description="DUF4124" evidence="1">
    <location>
        <begin position="20"/>
        <end position="63"/>
    </location>
</feature>
<protein>
    <submittedName>
        <fullName evidence="2">DUF4124 domain-containing protein</fullName>
    </submittedName>
</protein>